<evidence type="ECO:0000256" key="2">
    <source>
        <dbReference type="ARBA" id="ARBA00022519"/>
    </source>
</evidence>
<sequence>MKSKRYLAIACALLILTGGVYYFFWGSAADSTDSPATPSQAPLNLTFSGSTIVEEEDGKKLWELNADTIEAAPTGNTIYLNNLKGTFYREKDGTVDISANRATLDTKTRDISMQGNIRAINSNGAVFTAPEAWWSGEPKHFTGVGGVTLTRGDTTITGDKLETDDKMEKFKIYGNAKVVTGGKN</sequence>
<dbReference type="GO" id="GO:0015221">
    <property type="term" value="F:lipopolysaccharide transmembrane transporter activity"/>
    <property type="evidence" value="ECO:0007669"/>
    <property type="project" value="InterPro"/>
</dbReference>
<keyword evidence="5" id="KW-0472">Membrane</keyword>
<gene>
    <name evidence="6" type="ORF">KL86SPO_70454</name>
</gene>
<dbReference type="Pfam" id="PF06835">
    <property type="entry name" value="LptC"/>
    <property type="match status" value="1"/>
</dbReference>
<dbReference type="EMBL" id="FMJE01000007">
    <property type="protein sequence ID" value="SCM83596.1"/>
    <property type="molecule type" value="Genomic_DNA"/>
</dbReference>
<accession>A0A212M1F9</accession>
<dbReference type="GO" id="GO:0005886">
    <property type="term" value="C:plasma membrane"/>
    <property type="evidence" value="ECO:0007669"/>
    <property type="project" value="InterPro"/>
</dbReference>
<dbReference type="PANTHER" id="PTHR37481">
    <property type="entry name" value="LIPOPOLYSACCHARIDE EXPORT SYSTEM PROTEIN LPTC"/>
    <property type="match status" value="1"/>
</dbReference>
<dbReference type="InterPro" id="IPR052363">
    <property type="entry name" value="LPS_export_LptC"/>
</dbReference>
<dbReference type="InterPro" id="IPR026265">
    <property type="entry name" value="LptC"/>
</dbReference>
<dbReference type="AlphaFoldDB" id="A0A212M1F9"/>
<evidence type="ECO:0000256" key="4">
    <source>
        <dbReference type="ARBA" id="ARBA00022989"/>
    </source>
</evidence>
<dbReference type="Gene3D" id="2.60.450.10">
    <property type="entry name" value="Lipopolysaccharide (LPS) transport protein A like domain"/>
    <property type="match status" value="1"/>
</dbReference>
<dbReference type="GO" id="GO:0017089">
    <property type="term" value="F:glycolipid transfer activity"/>
    <property type="evidence" value="ECO:0007669"/>
    <property type="project" value="TreeGrafter"/>
</dbReference>
<keyword evidence="2" id="KW-0997">Cell inner membrane</keyword>
<evidence type="ECO:0000256" key="3">
    <source>
        <dbReference type="ARBA" id="ARBA00022692"/>
    </source>
</evidence>
<evidence type="ECO:0000313" key="6">
    <source>
        <dbReference type="EMBL" id="SCM83596.1"/>
    </source>
</evidence>
<dbReference type="NCBIfam" id="TIGR04409">
    <property type="entry name" value="LptC_YrbK"/>
    <property type="match status" value="1"/>
</dbReference>
<dbReference type="RefSeq" id="WP_288185973.1">
    <property type="nucleotide sequence ID" value="NZ_LT608335.1"/>
</dbReference>
<evidence type="ECO:0000256" key="1">
    <source>
        <dbReference type="ARBA" id="ARBA00022475"/>
    </source>
</evidence>
<evidence type="ECO:0000256" key="5">
    <source>
        <dbReference type="ARBA" id="ARBA00023136"/>
    </source>
</evidence>
<dbReference type="GO" id="GO:0030288">
    <property type="term" value="C:outer membrane-bounded periplasmic space"/>
    <property type="evidence" value="ECO:0007669"/>
    <property type="project" value="TreeGrafter"/>
</dbReference>
<dbReference type="PANTHER" id="PTHR37481:SF1">
    <property type="entry name" value="LIPOPOLYSACCHARIDE EXPORT SYSTEM PROTEIN LPTC"/>
    <property type="match status" value="1"/>
</dbReference>
<keyword evidence="3" id="KW-0812">Transmembrane</keyword>
<proteinExistence type="predicted"/>
<keyword evidence="1" id="KW-1003">Cell membrane</keyword>
<organism evidence="6">
    <name type="scientific">uncultured Sporomusa sp</name>
    <dbReference type="NCBI Taxonomy" id="307249"/>
    <lineage>
        <taxon>Bacteria</taxon>
        <taxon>Bacillati</taxon>
        <taxon>Bacillota</taxon>
        <taxon>Negativicutes</taxon>
        <taxon>Selenomonadales</taxon>
        <taxon>Sporomusaceae</taxon>
        <taxon>Sporomusa</taxon>
        <taxon>environmental samples</taxon>
    </lineage>
</organism>
<evidence type="ECO:0008006" key="7">
    <source>
        <dbReference type="Google" id="ProtNLM"/>
    </source>
</evidence>
<reference evidence="6" key="1">
    <citation type="submission" date="2016-08" db="EMBL/GenBank/DDBJ databases">
        <authorList>
            <person name="Seilhamer J.J."/>
        </authorList>
    </citation>
    <scope>NUCLEOTIDE SEQUENCE</scope>
    <source>
        <strain evidence="6">86</strain>
    </source>
</reference>
<protein>
    <recommendedName>
        <fullName evidence="7">LPS export ABC transporter periplasmic protein LptC</fullName>
    </recommendedName>
</protein>
<dbReference type="InterPro" id="IPR010664">
    <property type="entry name" value="LipoPS_assembly_LptC-rel"/>
</dbReference>
<keyword evidence="4" id="KW-1133">Transmembrane helix</keyword>
<name>A0A212M1F9_9FIRM</name>